<evidence type="ECO:0000256" key="2">
    <source>
        <dbReference type="ARBA" id="ARBA00022670"/>
    </source>
</evidence>
<keyword evidence="4" id="KW-0720">Serine protease</keyword>
<evidence type="ECO:0000256" key="3">
    <source>
        <dbReference type="ARBA" id="ARBA00022801"/>
    </source>
</evidence>
<dbReference type="PRINTS" id="PR00723">
    <property type="entry name" value="SUBTILISIN"/>
</dbReference>
<keyword evidence="6" id="KW-0732">Signal</keyword>
<evidence type="ECO:0000313" key="9">
    <source>
        <dbReference type="EMBL" id="NZA40024.1"/>
    </source>
</evidence>
<accession>A0A853JTX7</accession>
<dbReference type="InterPro" id="IPR000209">
    <property type="entry name" value="Peptidase_S8/S53_dom"/>
</dbReference>
<dbReference type="Pfam" id="PF00082">
    <property type="entry name" value="Peptidase_S8"/>
    <property type="match status" value="1"/>
</dbReference>
<dbReference type="PANTHER" id="PTHR42884">
    <property type="entry name" value="PROPROTEIN CONVERTASE SUBTILISIN/KEXIN-RELATED"/>
    <property type="match status" value="1"/>
</dbReference>
<comment type="caution">
    <text evidence="5">Lacks conserved residue(s) required for the propagation of feature annotation.</text>
</comment>
<evidence type="ECO:0000259" key="8">
    <source>
        <dbReference type="Pfam" id="PF22148"/>
    </source>
</evidence>
<reference evidence="9 10" key="1">
    <citation type="submission" date="2020-07" db="EMBL/GenBank/DDBJ databases">
        <title>Organ Donor 1.</title>
        <authorList>
            <person name="Marsh A.J."/>
            <person name="Azcarate-Peril M.A."/>
        </authorList>
    </citation>
    <scope>NUCLEOTIDE SEQUENCE [LARGE SCALE GENOMIC DNA]</scope>
    <source>
        <strain evidence="9 10">AMC0717</strain>
    </source>
</reference>
<dbReference type="InterPro" id="IPR023827">
    <property type="entry name" value="Peptidase_S8_Asp-AS"/>
</dbReference>
<dbReference type="EMBL" id="JACCKS010000031">
    <property type="protein sequence ID" value="NZA40024.1"/>
    <property type="molecule type" value="Genomic_DNA"/>
</dbReference>
<dbReference type="InterPro" id="IPR022398">
    <property type="entry name" value="Peptidase_S8_His-AS"/>
</dbReference>
<dbReference type="RefSeq" id="WP_180494182.1">
    <property type="nucleotide sequence ID" value="NZ_JACCKS010000031.1"/>
</dbReference>
<dbReference type="InterPro" id="IPR054399">
    <property type="entry name" value="Fervidolysin-like_N_prodom"/>
</dbReference>
<dbReference type="PROSITE" id="PS00136">
    <property type="entry name" value="SUBTILASE_ASP"/>
    <property type="match status" value="1"/>
</dbReference>
<dbReference type="PANTHER" id="PTHR42884:SF14">
    <property type="entry name" value="NEUROENDOCRINE CONVERTASE 1"/>
    <property type="match status" value="1"/>
</dbReference>
<dbReference type="SUPFAM" id="SSF52743">
    <property type="entry name" value="Subtilisin-like"/>
    <property type="match status" value="1"/>
</dbReference>
<sequence length="488" mass="51744">MKKRILSIMLSLLLVFSIVPAGVLAQEDSPADYGTPGVDYAEGEAIVYVDGGAAALNNTKSRSASAYETEELMTVETAAKPAAENSPMLRSAASQTGKSLVLVKSGQDTESLISDLQNNPNVEFAEPNYYVEAYGVNEPTDPGYKDQWALKNQLNNNDEQASNPAVDINAVKAWESTVTTGGTPVVAVLDSGVDYNHPDLENIMWTADAALQAKIGGGTYGYNAIPNEDPRDPMDTDIGHGTHCAGIIAAQWDNDKGVAGVSPNAQIMAVRFLGQSGGDTASAIRGYAYIQAAAKAGVNVVAVNNSWGPSAVEGRQLRSVSTVATAIGKDYGVVSCFAAGNSNTNNDLNSGGIVNSPYVVNVGAMDSEGYRSFFSCYGKETVDVFAPGSQILSTTSTDKKLAMNEHEMPTQYLPQIQEDKDSYFYEDFEKTTSKVDLRLLDADGKVVETAKSSALSPGYASSNGLQISLDSIKNGDAFAIEMVFNEMI</sequence>
<feature type="domain" description="Peptidase S8/S53" evidence="7">
    <location>
        <begin position="183"/>
        <end position="400"/>
    </location>
</feature>
<organism evidence="9 10">
    <name type="scientific">Eubacterium callanderi</name>
    <dbReference type="NCBI Taxonomy" id="53442"/>
    <lineage>
        <taxon>Bacteria</taxon>
        <taxon>Bacillati</taxon>
        <taxon>Bacillota</taxon>
        <taxon>Clostridia</taxon>
        <taxon>Eubacteriales</taxon>
        <taxon>Eubacteriaceae</taxon>
        <taxon>Eubacterium</taxon>
    </lineage>
</organism>
<comment type="caution">
    <text evidence="9">The sequence shown here is derived from an EMBL/GenBank/DDBJ whole genome shotgun (WGS) entry which is preliminary data.</text>
</comment>
<evidence type="ECO:0000259" key="7">
    <source>
        <dbReference type="Pfam" id="PF00082"/>
    </source>
</evidence>
<feature type="domain" description="Fervidolysin-like N-terminal prodomain" evidence="8">
    <location>
        <begin position="98"/>
        <end position="128"/>
    </location>
</feature>
<dbReference type="Proteomes" id="UP000586254">
    <property type="component" value="Unassembled WGS sequence"/>
</dbReference>
<dbReference type="InterPro" id="IPR015500">
    <property type="entry name" value="Peptidase_S8_subtilisin-rel"/>
</dbReference>
<protein>
    <submittedName>
        <fullName evidence="9">S8 family serine peptidase</fullName>
    </submittedName>
</protein>
<comment type="similarity">
    <text evidence="1 5">Belongs to the peptidase S8 family.</text>
</comment>
<dbReference type="GO" id="GO:0016485">
    <property type="term" value="P:protein processing"/>
    <property type="evidence" value="ECO:0007669"/>
    <property type="project" value="TreeGrafter"/>
</dbReference>
<keyword evidence="2" id="KW-0645">Protease</keyword>
<dbReference type="PROSITE" id="PS00137">
    <property type="entry name" value="SUBTILASE_HIS"/>
    <property type="match status" value="1"/>
</dbReference>
<evidence type="ECO:0000256" key="1">
    <source>
        <dbReference type="ARBA" id="ARBA00011073"/>
    </source>
</evidence>
<name>A0A853JTX7_9FIRM</name>
<gene>
    <name evidence="9" type="ORF">H0N91_18285</name>
</gene>
<feature type="chain" id="PRO_5038425236" evidence="6">
    <location>
        <begin position="22"/>
        <end position="488"/>
    </location>
</feature>
<dbReference type="Pfam" id="PF22148">
    <property type="entry name" value="Fervidolysin_NPro-like"/>
    <property type="match status" value="1"/>
</dbReference>
<evidence type="ECO:0000256" key="6">
    <source>
        <dbReference type="SAM" id="SignalP"/>
    </source>
</evidence>
<keyword evidence="3" id="KW-0378">Hydrolase</keyword>
<feature type="signal peptide" evidence="6">
    <location>
        <begin position="1"/>
        <end position="21"/>
    </location>
</feature>
<dbReference type="Gene3D" id="3.40.50.200">
    <property type="entry name" value="Peptidase S8/S53 domain"/>
    <property type="match status" value="1"/>
</dbReference>
<dbReference type="GO" id="GO:0016020">
    <property type="term" value="C:membrane"/>
    <property type="evidence" value="ECO:0007669"/>
    <property type="project" value="TreeGrafter"/>
</dbReference>
<proteinExistence type="inferred from homology"/>
<evidence type="ECO:0000256" key="4">
    <source>
        <dbReference type="ARBA" id="ARBA00022825"/>
    </source>
</evidence>
<dbReference type="InterPro" id="IPR036852">
    <property type="entry name" value="Peptidase_S8/S53_dom_sf"/>
</dbReference>
<dbReference type="PROSITE" id="PS51892">
    <property type="entry name" value="SUBTILASE"/>
    <property type="match status" value="1"/>
</dbReference>
<dbReference type="GO" id="GO:0004252">
    <property type="term" value="F:serine-type endopeptidase activity"/>
    <property type="evidence" value="ECO:0007669"/>
    <property type="project" value="InterPro"/>
</dbReference>
<evidence type="ECO:0000313" key="10">
    <source>
        <dbReference type="Proteomes" id="UP000586254"/>
    </source>
</evidence>
<evidence type="ECO:0000256" key="5">
    <source>
        <dbReference type="PROSITE-ProRule" id="PRU01240"/>
    </source>
</evidence>
<dbReference type="AlphaFoldDB" id="A0A853JTX7"/>